<feature type="transmembrane region" description="Helical" evidence="6">
    <location>
        <begin position="237"/>
        <end position="260"/>
    </location>
</feature>
<name>A0A1S3BGC6_CUCME</name>
<dbReference type="Gene3D" id="1.10.510.10">
    <property type="entry name" value="Transferase(Phosphotransferase) domain 1"/>
    <property type="match status" value="1"/>
</dbReference>
<dbReference type="SUPFAM" id="SSF56112">
    <property type="entry name" value="Protein kinase-like (PK-like)"/>
    <property type="match status" value="1"/>
</dbReference>
<dbReference type="InterPro" id="IPR000719">
    <property type="entry name" value="Prot_kinase_dom"/>
</dbReference>
<feature type="binding site" evidence="5">
    <location>
        <position position="338"/>
    </location>
    <ligand>
        <name>ATP</name>
        <dbReference type="ChEBI" id="CHEBI:30616"/>
    </ligand>
</feature>
<dbReference type="eggNOG" id="KOG1187">
    <property type="taxonomic scope" value="Eukaryota"/>
</dbReference>
<sequence>MASFCFVLSFVLSHLVALSLAWNDSRYVHPICTPFECGNLGLIGFPFNNMSLTDCGFYTVKDCSGQPKIQLSREKELWFNVVAISQANVIHIDDQELQKRITARDCTILDDLALPMSSLSSLSTDNNLTMYNCTDKPKDALPLFISSFNCPGYYTYINTSASPNCPTSKSKFVVPVRPVGPSNSLVEFTSNFQLQVTVFHPCHQCFHRGGRCSDTQGYFVCEGENTIRSPVDDKRKILGIALGAGFSGVILLLLLFALWYRRRRRPAPNILTRNISCEPYSKFDVDDGGGVCFEVPVFSYAELETATNKFDRDKELGDGGFGTVYHGKLHDGREVAVKRLYQHNYRRVEQFMNEVKILTRFRHKNLVSLYGCTSKRSRELLLVYEFVPNGTVADHLHGERASSSLLTWPIRMNIAIETASALVYLHASDIIHRDVKTTNILLDNNFSVKVADFGLSRLFPNDVSHVSTAPQGTPGYVDPEYYQCYQLTTKSDVYSFGVVLIELISSMPAVDITRHRHEINLSNLAVNKILRQEIDELVDPCLGYQSDENVRRMIMGVAWLAFLCLQQDKERRPTMEEALETLKRIENGEESENLLDNSALLKSYDPTPSPEYDEIQLLKNKTQQLLSPTSVADKWISSTSFVSASTSISSKS</sequence>
<dbReference type="CDD" id="cd14066">
    <property type="entry name" value="STKc_IRAK"/>
    <property type="match status" value="1"/>
</dbReference>
<evidence type="ECO:0000313" key="10">
    <source>
        <dbReference type="RefSeq" id="XP_008446629.2"/>
    </source>
</evidence>
<dbReference type="InterPro" id="IPR008271">
    <property type="entry name" value="Ser/Thr_kinase_AS"/>
</dbReference>
<dbReference type="FunCoup" id="A0A1S3BGC6">
    <property type="interactions" value="37"/>
</dbReference>
<gene>
    <name evidence="10" type="primary">LOC103489305</name>
</gene>
<keyword evidence="2 5" id="KW-0547">Nucleotide-binding</keyword>
<keyword evidence="6" id="KW-0812">Transmembrane</keyword>
<dbReference type="RefSeq" id="XP_008446629.2">
    <property type="nucleotide sequence ID" value="XM_008448407.2"/>
</dbReference>
<keyword evidence="6" id="KW-1133">Transmembrane helix</keyword>
<dbReference type="InParanoid" id="A0A1S3BGC6"/>
<dbReference type="Gene3D" id="3.30.200.20">
    <property type="entry name" value="Phosphorylase Kinase, domain 1"/>
    <property type="match status" value="1"/>
</dbReference>
<keyword evidence="9" id="KW-1185">Reference proteome</keyword>
<evidence type="ECO:0000256" key="6">
    <source>
        <dbReference type="SAM" id="Phobius"/>
    </source>
</evidence>
<evidence type="ECO:0000256" key="3">
    <source>
        <dbReference type="ARBA" id="ARBA00022777"/>
    </source>
</evidence>
<evidence type="ECO:0000256" key="7">
    <source>
        <dbReference type="SAM" id="SignalP"/>
    </source>
</evidence>
<evidence type="ECO:0000259" key="8">
    <source>
        <dbReference type="PROSITE" id="PS50011"/>
    </source>
</evidence>
<dbReference type="Proteomes" id="UP001652600">
    <property type="component" value="Chromosome 10"/>
</dbReference>
<dbReference type="KEGG" id="cmo:103489305"/>
<protein>
    <submittedName>
        <fullName evidence="10">LEAF RUST 10 DISEASE-RESISTANCE LOCUS RECEPTOR-LIKE PROTEIN KINASE-like 1.1 isoform X1</fullName>
    </submittedName>
</protein>
<keyword evidence="4 5" id="KW-0067">ATP-binding</keyword>
<dbReference type="SMART" id="SM00220">
    <property type="entry name" value="S_TKc"/>
    <property type="match status" value="1"/>
</dbReference>
<dbReference type="GO" id="GO:0005524">
    <property type="term" value="F:ATP binding"/>
    <property type="evidence" value="ECO:0007669"/>
    <property type="project" value="UniProtKB-UniRule"/>
</dbReference>
<feature type="chain" id="PRO_5046057146" evidence="7">
    <location>
        <begin position="22"/>
        <end position="652"/>
    </location>
</feature>
<accession>A0A1S3BGC6</accession>
<keyword evidence="1" id="KW-0808">Transferase</keyword>
<keyword evidence="3" id="KW-0418">Kinase</keyword>
<feature type="domain" description="Protein kinase" evidence="8">
    <location>
        <begin position="310"/>
        <end position="585"/>
    </location>
</feature>
<dbReference type="GO" id="GO:0004674">
    <property type="term" value="F:protein serine/threonine kinase activity"/>
    <property type="evidence" value="ECO:0007669"/>
    <property type="project" value="UniProtKB-KW"/>
</dbReference>
<feature type="signal peptide" evidence="7">
    <location>
        <begin position="1"/>
        <end position="21"/>
    </location>
</feature>
<keyword evidence="7" id="KW-0732">Signal</keyword>
<dbReference type="Pfam" id="PF00069">
    <property type="entry name" value="Pkinase"/>
    <property type="match status" value="1"/>
</dbReference>
<evidence type="ECO:0000256" key="2">
    <source>
        <dbReference type="ARBA" id="ARBA00022741"/>
    </source>
</evidence>
<evidence type="ECO:0000256" key="5">
    <source>
        <dbReference type="PROSITE-ProRule" id="PRU10141"/>
    </source>
</evidence>
<dbReference type="InterPro" id="IPR017441">
    <property type="entry name" value="Protein_kinase_ATP_BS"/>
</dbReference>
<reference evidence="10" key="1">
    <citation type="submission" date="2025-08" db="UniProtKB">
        <authorList>
            <consortium name="RefSeq"/>
        </authorList>
    </citation>
    <scope>IDENTIFICATION</scope>
    <source>
        <tissue evidence="10">Stem</tissue>
    </source>
</reference>
<dbReference type="PROSITE" id="PS50011">
    <property type="entry name" value="PROTEIN_KINASE_DOM"/>
    <property type="match status" value="1"/>
</dbReference>
<evidence type="ECO:0000313" key="9">
    <source>
        <dbReference type="Proteomes" id="UP001652600"/>
    </source>
</evidence>
<dbReference type="AlphaFoldDB" id="A0A1S3BGC6"/>
<dbReference type="PROSITE" id="PS00108">
    <property type="entry name" value="PROTEIN_KINASE_ST"/>
    <property type="match status" value="1"/>
</dbReference>
<dbReference type="InterPro" id="IPR011009">
    <property type="entry name" value="Kinase-like_dom_sf"/>
</dbReference>
<evidence type="ECO:0000256" key="1">
    <source>
        <dbReference type="ARBA" id="ARBA00022679"/>
    </source>
</evidence>
<organism evidence="9 10">
    <name type="scientific">Cucumis melo</name>
    <name type="common">Muskmelon</name>
    <dbReference type="NCBI Taxonomy" id="3656"/>
    <lineage>
        <taxon>Eukaryota</taxon>
        <taxon>Viridiplantae</taxon>
        <taxon>Streptophyta</taxon>
        <taxon>Embryophyta</taxon>
        <taxon>Tracheophyta</taxon>
        <taxon>Spermatophyta</taxon>
        <taxon>Magnoliopsida</taxon>
        <taxon>eudicotyledons</taxon>
        <taxon>Gunneridae</taxon>
        <taxon>Pentapetalae</taxon>
        <taxon>rosids</taxon>
        <taxon>fabids</taxon>
        <taxon>Cucurbitales</taxon>
        <taxon>Cucurbitaceae</taxon>
        <taxon>Benincaseae</taxon>
        <taxon>Cucumis</taxon>
    </lineage>
</organism>
<dbReference type="PROSITE" id="PS00107">
    <property type="entry name" value="PROTEIN_KINASE_ATP"/>
    <property type="match status" value="1"/>
</dbReference>
<dbReference type="PANTHER" id="PTHR46008:SF2">
    <property type="entry name" value="LEAF RUST 10 DISEASE-RESISTANCE LOCUS RECEPTOR-LIKE PROTEIN KINASE-LIKE 1.4"/>
    <property type="match status" value="1"/>
</dbReference>
<keyword evidence="6" id="KW-0472">Membrane</keyword>
<evidence type="ECO:0000256" key="4">
    <source>
        <dbReference type="ARBA" id="ARBA00022840"/>
    </source>
</evidence>
<dbReference type="GO" id="GO:0005886">
    <property type="term" value="C:plasma membrane"/>
    <property type="evidence" value="ECO:0007669"/>
    <property type="project" value="UniProtKB-ARBA"/>
</dbReference>
<proteinExistence type="predicted"/>
<dbReference type="PANTHER" id="PTHR46008">
    <property type="entry name" value="LEAF RUST 10 DISEASE-RESISTANCE LOCUS RECEPTOR-LIKE PROTEIN KINASE-LIKE 1.4"/>
    <property type="match status" value="1"/>
</dbReference>
<dbReference type="GeneID" id="103489305"/>